<proteinExistence type="predicted"/>
<gene>
    <name evidence="1" type="ORF">MSMAS_1732</name>
</gene>
<dbReference type="PATRIC" id="fig|213585.10.peg.2198"/>
<evidence type="ECO:0000313" key="2">
    <source>
        <dbReference type="Proteomes" id="UP000033097"/>
    </source>
</evidence>
<reference evidence="1 2" key="1">
    <citation type="submission" date="2014-07" db="EMBL/GenBank/DDBJ databases">
        <title>Methanogenic archaea and the global carbon cycle.</title>
        <authorList>
            <person name="Henriksen J.R."/>
            <person name="Luke J."/>
            <person name="Reinhart S."/>
            <person name="Benedict M.N."/>
            <person name="Youngblut N.D."/>
            <person name="Metcalf M.E."/>
            <person name="Whitaker R.J."/>
            <person name="Metcalf W.W."/>
        </authorList>
    </citation>
    <scope>NUCLEOTIDE SEQUENCE [LARGE SCALE GENOMIC DNA]</scope>
    <source>
        <strain evidence="1 2">S-6</strain>
    </source>
</reference>
<dbReference type="STRING" id="213585.MSMAS_1732"/>
<accession>A0A0E3RFI6</accession>
<dbReference type="KEGG" id="mmj:MSMAS_1732"/>
<sequence length="202" mass="22637">MGFFGNIAKKAANAVYNDSRKTYNNGKAYYNYKMQQAEAAQADRRKAEAAFKGYTHKGTFGTSAVEKMHLHGAEKQYRDNGYDVLKHIVTLSNGKTGIRLYVKKLTQRAHKKIATKAPARITGKGKAKKISKAKGKAFTKTMILSNKRYTLASNFHHYGDRARAYANSLKQQGFSARVKTANVNGITNYAVYTRNPTRSRKI</sequence>
<dbReference type="RefSeq" id="WP_048046504.1">
    <property type="nucleotide sequence ID" value="NZ_CP009512.1"/>
</dbReference>
<dbReference type="EMBL" id="CP009512">
    <property type="protein sequence ID" value="AKB64928.1"/>
    <property type="molecule type" value="Genomic_DNA"/>
</dbReference>
<organism evidence="1 2">
    <name type="scientific">Methanosarcina mazei S-6</name>
    <dbReference type="NCBI Taxonomy" id="213585"/>
    <lineage>
        <taxon>Archaea</taxon>
        <taxon>Methanobacteriati</taxon>
        <taxon>Methanobacteriota</taxon>
        <taxon>Stenosarchaea group</taxon>
        <taxon>Methanomicrobia</taxon>
        <taxon>Methanosarcinales</taxon>
        <taxon>Methanosarcinaceae</taxon>
        <taxon>Methanosarcina</taxon>
    </lineage>
</organism>
<dbReference type="HOGENOM" id="CLU_1352122_0_0_2"/>
<name>A0A0E3RFI6_METMZ</name>
<protein>
    <submittedName>
        <fullName evidence="1">Uncharacterized protein</fullName>
    </submittedName>
</protein>
<dbReference type="AlphaFoldDB" id="A0A0E3RFI6"/>
<evidence type="ECO:0000313" key="1">
    <source>
        <dbReference type="EMBL" id="AKB64928.1"/>
    </source>
</evidence>
<dbReference type="Proteomes" id="UP000033097">
    <property type="component" value="Chromosome"/>
</dbReference>
<dbReference type="GeneID" id="24839424"/>